<protein>
    <submittedName>
        <fullName evidence="2">Uncharacterized protein</fullName>
    </submittedName>
</protein>
<sequence>MERDYVVAELEKTKRKLKDITTALETQHQFLRLIVQKMEIKTEADDVDEGVSPNISSINTHSNKWTSPKIRKKLRSVLSFSSKGNP</sequence>
<dbReference type="Proteomes" id="UP001162162">
    <property type="component" value="Unassembled WGS sequence"/>
</dbReference>
<dbReference type="AlphaFoldDB" id="A0AAV8YVE0"/>
<organism evidence="2 3">
    <name type="scientific">Aromia moschata</name>
    <dbReference type="NCBI Taxonomy" id="1265417"/>
    <lineage>
        <taxon>Eukaryota</taxon>
        <taxon>Metazoa</taxon>
        <taxon>Ecdysozoa</taxon>
        <taxon>Arthropoda</taxon>
        <taxon>Hexapoda</taxon>
        <taxon>Insecta</taxon>
        <taxon>Pterygota</taxon>
        <taxon>Neoptera</taxon>
        <taxon>Endopterygota</taxon>
        <taxon>Coleoptera</taxon>
        <taxon>Polyphaga</taxon>
        <taxon>Cucujiformia</taxon>
        <taxon>Chrysomeloidea</taxon>
        <taxon>Cerambycidae</taxon>
        <taxon>Cerambycinae</taxon>
        <taxon>Callichromatini</taxon>
        <taxon>Aromia</taxon>
    </lineage>
</organism>
<proteinExistence type="predicted"/>
<keyword evidence="3" id="KW-1185">Reference proteome</keyword>
<evidence type="ECO:0000256" key="1">
    <source>
        <dbReference type="SAM" id="MobiDB-lite"/>
    </source>
</evidence>
<feature type="compositionally biased region" description="Polar residues" evidence="1">
    <location>
        <begin position="53"/>
        <end position="66"/>
    </location>
</feature>
<comment type="caution">
    <text evidence="2">The sequence shown here is derived from an EMBL/GenBank/DDBJ whole genome shotgun (WGS) entry which is preliminary data.</text>
</comment>
<gene>
    <name evidence="2" type="ORF">NQ318_016855</name>
</gene>
<dbReference type="EMBL" id="JAPWTK010000042">
    <property type="protein sequence ID" value="KAJ8954915.1"/>
    <property type="molecule type" value="Genomic_DNA"/>
</dbReference>
<name>A0AAV8YVE0_9CUCU</name>
<reference evidence="2" key="1">
    <citation type="journal article" date="2023" name="Insect Mol. Biol.">
        <title>Genome sequencing provides insights into the evolution of gene families encoding plant cell wall-degrading enzymes in longhorned beetles.</title>
        <authorList>
            <person name="Shin N.R."/>
            <person name="Okamura Y."/>
            <person name="Kirsch R."/>
            <person name="Pauchet Y."/>
        </authorList>
    </citation>
    <scope>NUCLEOTIDE SEQUENCE</scope>
    <source>
        <strain evidence="2">AMC_N1</strain>
    </source>
</reference>
<evidence type="ECO:0000313" key="2">
    <source>
        <dbReference type="EMBL" id="KAJ8954915.1"/>
    </source>
</evidence>
<evidence type="ECO:0000313" key="3">
    <source>
        <dbReference type="Proteomes" id="UP001162162"/>
    </source>
</evidence>
<feature type="region of interest" description="Disordered" evidence="1">
    <location>
        <begin position="45"/>
        <end position="67"/>
    </location>
</feature>
<accession>A0AAV8YVE0</accession>